<reference evidence="2 3" key="1">
    <citation type="submission" date="2023-10" db="EMBL/GenBank/DDBJ databases">
        <title>Sorlinia euscelidii gen. nov., sp. nov., an acetic acid bacteria isolated from the gut of Euscelidius variegatus emitter.</title>
        <authorList>
            <person name="Michoud G."/>
            <person name="Marasco R."/>
            <person name="Seferji K."/>
            <person name="Gonella E."/>
            <person name="Garuglieri E."/>
            <person name="Alma A."/>
            <person name="Mapelli F."/>
            <person name="Borin S."/>
            <person name="Daffonchio D."/>
            <person name="Crotti E."/>
        </authorList>
    </citation>
    <scope>NUCLEOTIDE SEQUENCE [LARGE SCALE GENOMIC DNA]</scope>
    <source>
        <strain evidence="2 3">EV16P</strain>
    </source>
</reference>
<dbReference type="RefSeq" id="WP_394819778.1">
    <property type="nucleotide sequence ID" value="NZ_JAWJZY010000003.1"/>
</dbReference>
<dbReference type="Proteomes" id="UP001312908">
    <property type="component" value="Unassembled WGS sequence"/>
</dbReference>
<protein>
    <submittedName>
        <fullName evidence="2">Uncharacterized protein</fullName>
    </submittedName>
</protein>
<organism evidence="2 3">
    <name type="scientific">Sorlinia euscelidii</name>
    <dbReference type="NCBI Taxonomy" id="3081148"/>
    <lineage>
        <taxon>Bacteria</taxon>
        <taxon>Pseudomonadati</taxon>
        <taxon>Pseudomonadota</taxon>
        <taxon>Alphaproteobacteria</taxon>
        <taxon>Acetobacterales</taxon>
        <taxon>Acetobacteraceae</taxon>
        <taxon>Sorlinia</taxon>
    </lineage>
</organism>
<feature type="compositionally biased region" description="Polar residues" evidence="1">
    <location>
        <begin position="78"/>
        <end position="87"/>
    </location>
</feature>
<dbReference type="Gene3D" id="1.10.260.40">
    <property type="entry name" value="lambda repressor-like DNA-binding domains"/>
    <property type="match status" value="1"/>
</dbReference>
<accession>A0ABU7U3G1</accession>
<evidence type="ECO:0000313" key="2">
    <source>
        <dbReference type="EMBL" id="MEE8658876.1"/>
    </source>
</evidence>
<gene>
    <name evidence="2" type="ORF">DOFOFD_07610</name>
</gene>
<dbReference type="EMBL" id="JAWJZY010000003">
    <property type="protein sequence ID" value="MEE8658876.1"/>
    <property type="molecule type" value="Genomic_DNA"/>
</dbReference>
<evidence type="ECO:0000313" key="3">
    <source>
        <dbReference type="Proteomes" id="UP001312908"/>
    </source>
</evidence>
<dbReference type="SUPFAM" id="SSF47413">
    <property type="entry name" value="lambda repressor-like DNA-binding domains"/>
    <property type="match status" value="1"/>
</dbReference>
<dbReference type="InterPro" id="IPR031856">
    <property type="entry name" value="YdaS_toxin-like"/>
</dbReference>
<dbReference type="Pfam" id="PF15943">
    <property type="entry name" value="YdaS_toxin"/>
    <property type="match status" value="1"/>
</dbReference>
<evidence type="ECO:0000256" key="1">
    <source>
        <dbReference type="SAM" id="MobiDB-lite"/>
    </source>
</evidence>
<dbReference type="InterPro" id="IPR010982">
    <property type="entry name" value="Lambda_DNA-bd_dom_sf"/>
</dbReference>
<comment type="caution">
    <text evidence="2">The sequence shown here is derived from an EMBL/GenBank/DDBJ whole genome shotgun (WGS) entry which is preliminary data.</text>
</comment>
<feature type="region of interest" description="Disordered" evidence="1">
    <location>
        <begin position="67"/>
        <end position="87"/>
    </location>
</feature>
<name>A0ABU7U3G1_9PROT</name>
<keyword evidence="3" id="KW-1185">Reference proteome</keyword>
<proteinExistence type="predicted"/>
<sequence length="87" mass="9700">MDMKFVIKAGGGSPKLAKALGLKFHGSVLKWKRVPDRHLVKIEQITGIPREALRPDLYIRQPQLAPDEDEAERKIISIPSNASRKSG</sequence>